<dbReference type="SUPFAM" id="SSF69318">
    <property type="entry name" value="Integrin alpha N-terminal domain"/>
    <property type="match status" value="1"/>
</dbReference>
<accession>A0A3P1SWQ5</accession>
<evidence type="ECO:0000313" key="5">
    <source>
        <dbReference type="EMBL" id="RRD01667.1"/>
    </source>
</evidence>
<reference evidence="5 6" key="1">
    <citation type="submission" date="2018-11" db="EMBL/GenBank/DDBJ databases">
        <title>The draft genome sequence of Amphritea balenae JAMM 1525T.</title>
        <authorList>
            <person name="Fang Z."/>
            <person name="Zhang Y."/>
            <person name="Han X."/>
        </authorList>
    </citation>
    <scope>NUCLEOTIDE SEQUENCE [LARGE SCALE GENOMIC DNA]</scope>
    <source>
        <strain evidence="5 6">JAMM 1525</strain>
    </source>
</reference>
<protein>
    <recommendedName>
        <fullName evidence="4">Haemolysin-type calcium binding-related domain-containing protein</fullName>
    </recommendedName>
</protein>
<dbReference type="GO" id="GO:0005576">
    <property type="term" value="C:extracellular region"/>
    <property type="evidence" value="ECO:0007669"/>
    <property type="project" value="UniProtKB-SubCell"/>
</dbReference>
<dbReference type="InterPro" id="IPR028994">
    <property type="entry name" value="Integrin_alpha_N"/>
</dbReference>
<feature type="domain" description="Haemolysin-type calcium binding-related" evidence="4">
    <location>
        <begin position="749"/>
        <end position="779"/>
    </location>
</feature>
<evidence type="ECO:0000256" key="3">
    <source>
        <dbReference type="ARBA" id="ARBA00022837"/>
    </source>
</evidence>
<keyword evidence="6" id="KW-1185">Reference proteome</keyword>
<dbReference type="InterPro" id="IPR011049">
    <property type="entry name" value="Serralysin-like_metalloprot_C"/>
</dbReference>
<keyword evidence="3" id="KW-0106">Calcium</keyword>
<evidence type="ECO:0000313" key="6">
    <source>
        <dbReference type="Proteomes" id="UP000267535"/>
    </source>
</evidence>
<dbReference type="PANTHER" id="PTHR38340:SF1">
    <property type="entry name" value="S-LAYER PROTEIN"/>
    <property type="match status" value="1"/>
</dbReference>
<dbReference type="PROSITE" id="PS00330">
    <property type="entry name" value="HEMOLYSIN_CALCIUM"/>
    <property type="match status" value="12"/>
</dbReference>
<organism evidence="5 6">
    <name type="scientific">Amphritea balenae</name>
    <dbReference type="NCBI Taxonomy" id="452629"/>
    <lineage>
        <taxon>Bacteria</taxon>
        <taxon>Pseudomonadati</taxon>
        <taxon>Pseudomonadota</taxon>
        <taxon>Gammaproteobacteria</taxon>
        <taxon>Oceanospirillales</taxon>
        <taxon>Oceanospirillaceae</taxon>
        <taxon>Amphritea</taxon>
    </lineage>
</organism>
<evidence type="ECO:0000256" key="2">
    <source>
        <dbReference type="ARBA" id="ARBA00022525"/>
    </source>
</evidence>
<dbReference type="EMBL" id="RQXV01000001">
    <property type="protein sequence ID" value="RRD01667.1"/>
    <property type="molecule type" value="Genomic_DNA"/>
</dbReference>
<evidence type="ECO:0000259" key="4">
    <source>
        <dbReference type="Pfam" id="PF06594"/>
    </source>
</evidence>
<dbReference type="PANTHER" id="PTHR38340">
    <property type="entry name" value="S-LAYER PROTEIN"/>
    <property type="match status" value="1"/>
</dbReference>
<dbReference type="Gene3D" id="2.150.10.10">
    <property type="entry name" value="Serralysin-like metalloprotease, C-terminal"/>
    <property type="match status" value="8"/>
</dbReference>
<gene>
    <name evidence="5" type="ORF">EHS89_03680</name>
</gene>
<proteinExistence type="predicted"/>
<dbReference type="OrthoDB" id="6118688at2"/>
<dbReference type="Pfam" id="PF00353">
    <property type="entry name" value="HemolysinCabind"/>
    <property type="match status" value="11"/>
</dbReference>
<dbReference type="InterPro" id="IPR050557">
    <property type="entry name" value="RTX_toxin/Mannuronan_C5-epim"/>
</dbReference>
<dbReference type="SUPFAM" id="SSF51120">
    <property type="entry name" value="beta-Roll"/>
    <property type="match status" value="8"/>
</dbReference>
<feature type="domain" description="Haemolysin-type calcium binding-related" evidence="4">
    <location>
        <begin position="1011"/>
        <end position="1038"/>
    </location>
</feature>
<dbReference type="Proteomes" id="UP000267535">
    <property type="component" value="Unassembled WGS sequence"/>
</dbReference>
<dbReference type="InterPro" id="IPR001343">
    <property type="entry name" value="Hemolysn_Ca-bd"/>
</dbReference>
<name>A0A3P1SWQ5_9GAMM</name>
<dbReference type="PRINTS" id="PR00313">
    <property type="entry name" value="CABNDNGRPT"/>
</dbReference>
<dbReference type="InterPro" id="IPR018511">
    <property type="entry name" value="Hemolysin-typ_Ca-bd_CS"/>
</dbReference>
<dbReference type="Pfam" id="PF06594">
    <property type="entry name" value="HCBP_related"/>
    <property type="match status" value="2"/>
</dbReference>
<sequence>MKIRGIVAAEKYNVDPNKMTFTPSLEPNKLAVEHLAIAELVFSGVPSSDGQVHSGDIERQIYAERVAYMIEKNPNMNFNEVEEARLAEYNGISRQGHPNTLGVGYEGYGGRISASADSNGDGIAGNETSFGNYAGNTLGVGNAGLGSVISALADPDGDGVAGASENGRTSGENTNGFGNSLGIGYAGFGSEVSGSADTNADGVADSAGSSSGSSGGGYAGAYGFPLVIDMDGDGIELTPVDESVTTFDFDNDGYNELTAWTSSDDALLVFDLDNDNQVTQAKEIAFAQWTEAEDTDLQALASEFDTNQDGVLDQNDAGWSSFKLWQDRDLNGQVDEGEMQSLDEAGIRSISMTPRENTGSVLSDGTEIHGLVDVERDNGELLNGADVAFRYNSKGFRTVIDDSGNRVYEFEDGSVLKSRVLAESEQDFDLGTSETDWISAEGNQLANLLNGSAKTESILLSGGDGDDQLLGGAGNDFIIGGAGADTLTGGAGHDMLFVDADDLSVAGQVDGGEGYDQLILTDNAAVIVDVESLGVEAVVSGDGADQLSGSIGDVSYIFNSGGGDDQLQTAGGHDVLIAGEGDDTLSSGAGQDTLIAGQGDDLLNAGDDDDFLAGGAGQDTLNGGAGNDTYLYNRGDGQDRIHDYAEGIYQEKYDYKESVDYQEQYSYYERVKRKSGKRTKWVNELRTGYRTATREEDRTGYREVYGEIDGGIDTLQFGIGIALSDLVLSRSGEDMVVQLRDQESPDQLSDDQVTIVDWADQKNRIETFAFSDGNRLDFSQIMQGKHGFAADDQLEGSDEGDFLSGGAGADNLKGNGGNDILTGGDGADQLLGGEGKDLLFGDSGDDHIQGESGDDYLIGADGSDNLDGGDGDDVIAGMNGDDTLSAGEGDDLLLGGAGNDLLQGGAGDDTYIYFRGDGKDEIYDYKTVEETYQERYVSGQRYRRSGKSGRWVNEYRTRTKTRTVHQDAGNDSLQFGYSIALADLFFETQGDDLLIGIRDLTDADTALSELNDQLTIKRWAHEENRIETFEFANGLELDMSAITFARSGYESNDQLEGTDAGDILSGGGGNDSLNGFAGDDYLIGGSGDDLLSGGAGDDDQFGGQGNDTLSGGEGTDYLLGGEGDDTLDAGVGNDVITGGLGDDLLKGGLGNDIYIFNRGDGKDAIDESAYTEVEETYTYTERVTRPKYTWKGSSWGGVVTVNETRTGYKTVSRAVEGGDDTLQFGAYIDISDLIISMDGNDLLIQLKPLDIDAEVSDQITVKEWLTPEFRVEHLRFINDFAVDIADIEFARTGASADDVIATESNTSSWLAGADGNDQISASDSADILFGGEGDDSISGGQGDDIYIYNLGDGHDTLSDTGSSAVGENAYAPGGDKLLFGAGITIEHLVLQRSGDDLRIYVRESSESRVSLSELNDSILITDWAQAGNRIEVLQFFDGKDFDISQVTQTFIGSDLGDNTGPVNDQLTGSDDANWLDGFGGNDSLKAAEGNDYLFGRAGDDFLAGNQGKDILSGGSGDDQLMGGMGDDLLAGDAGNDALFGNQGNDILLGGAGDDQVNGGFGDDYIIGDKGSDTYTASEGFDIYKFGFGDGQDTYIGANESEVVNSDLLLLEDDISKGALWFERVDNDLVMRLLGSDDQIQFSDWYAQESDEKSVIAFQAGEDLLYAKDVNTLVSAMASFTPNDGTTAYGIRSTALPEPIKLAVDSAWRAA</sequence>
<keyword evidence="2" id="KW-0964">Secreted</keyword>
<dbReference type="InterPro" id="IPR010566">
    <property type="entry name" value="Haemolys_ca-bd"/>
</dbReference>
<evidence type="ECO:0000256" key="1">
    <source>
        <dbReference type="ARBA" id="ARBA00004613"/>
    </source>
</evidence>
<comment type="subcellular location">
    <subcellularLocation>
        <location evidence="1">Secreted</location>
    </subcellularLocation>
</comment>
<dbReference type="GO" id="GO:0005509">
    <property type="term" value="F:calcium ion binding"/>
    <property type="evidence" value="ECO:0007669"/>
    <property type="project" value="InterPro"/>
</dbReference>
<comment type="caution">
    <text evidence="5">The sequence shown here is derived from an EMBL/GenBank/DDBJ whole genome shotgun (WGS) entry which is preliminary data.</text>
</comment>